<proteinExistence type="predicted"/>
<sequence>MAQRHHDLTDTAAGPAALPVTGEALAAYLRAQATEFLRALRLHRETGGGTPNGSAHGAVESVDAARALRRSARRISGSLHTFRPLLDPDWSEEIRPELAWLSGTLALEHACEARLERLLLALHRLSGATAVPPQTAGAGGATGKNAGTTTAARGGSAAGGTSASTATGASAGAGAGPSAHTGASAAAATLDGAATGTGSNTPTSTHTDAPANTGASTAAATLDGAATGTGSNTPTSTHTDAPANTGADTAPDGHTGSAPGAGNGHATDPRADASAGAGADTAAVMRADSTNGMDSSTSASPGTGASAGAGGGTAAGAGSGHSASPDGANAPAGAGAAAGGRTGSATRPRTSAAASTSPAARTSASVAAGGRATGAASVPKKAAPGHAGGPARPATPDRGNLTVGAAKAGALLDRQLTLARTRAHSTALQALGSSRFHAVADKVAVLASEVPLTPTATTTDLRPLAAAAEERLTDAVAALPLVTAGHPYNAEALVHGLSPDPSPHPQDAPWHQVRLLLRLHRYALEVLYGGDAPLDVRLISAGQALDRHRDASEAAAAAAQAARTPRIAPATAYALGVLHADQRHEVEAARYAFQRSWLKQTVGTGTP</sequence>
<dbReference type="InterPro" id="IPR007899">
    <property type="entry name" value="CHAD_dom"/>
</dbReference>
<reference evidence="3" key="1">
    <citation type="journal article" date="2014" name="Int. J. Syst. Evol. Microbiol.">
        <title>Complete genome sequence of Corynebacterium casei LMG S-19264T (=DSM 44701T), isolated from a smear-ripened cheese.</title>
        <authorList>
            <consortium name="US DOE Joint Genome Institute (JGI-PGF)"/>
            <person name="Walter F."/>
            <person name="Albersmeier A."/>
            <person name="Kalinowski J."/>
            <person name="Ruckert C."/>
        </authorList>
    </citation>
    <scope>NUCLEOTIDE SEQUENCE</scope>
    <source>
        <strain evidence="3">JCM 4346</strain>
    </source>
</reference>
<dbReference type="EMBL" id="BMSX01000021">
    <property type="protein sequence ID" value="GGR44290.1"/>
    <property type="molecule type" value="Genomic_DNA"/>
</dbReference>
<dbReference type="Gene3D" id="1.40.20.10">
    <property type="entry name" value="CHAD domain"/>
    <property type="match status" value="2"/>
</dbReference>
<feature type="compositionally biased region" description="Low complexity" evidence="1">
    <location>
        <begin position="320"/>
        <end position="335"/>
    </location>
</feature>
<reference evidence="3" key="2">
    <citation type="submission" date="2020-09" db="EMBL/GenBank/DDBJ databases">
        <authorList>
            <person name="Sun Q."/>
            <person name="Ohkuma M."/>
        </authorList>
    </citation>
    <scope>NUCLEOTIDE SEQUENCE</scope>
    <source>
        <strain evidence="3">JCM 4346</strain>
    </source>
</reference>
<dbReference type="Proteomes" id="UP000658320">
    <property type="component" value="Unassembled WGS sequence"/>
</dbReference>
<dbReference type="Pfam" id="PF05235">
    <property type="entry name" value="CHAD"/>
    <property type="match status" value="2"/>
</dbReference>
<evidence type="ECO:0000313" key="3">
    <source>
        <dbReference type="EMBL" id="GGR44290.1"/>
    </source>
</evidence>
<dbReference type="PROSITE" id="PS51708">
    <property type="entry name" value="CHAD"/>
    <property type="match status" value="1"/>
</dbReference>
<accession>A0A918FK12</accession>
<dbReference type="AlphaFoldDB" id="A0A918FK12"/>
<feature type="compositionally biased region" description="Low complexity" evidence="1">
    <location>
        <begin position="272"/>
        <end position="304"/>
    </location>
</feature>
<feature type="domain" description="CHAD" evidence="2">
    <location>
        <begin position="298"/>
        <end position="602"/>
    </location>
</feature>
<dbReference type="SMART" id="SM00880">
    <property type="entry name" value="CHAD"/>
    <property type="match status" value="1"/>
</dbReference>
<evidence type="ECO:0000313" key="4">
    <source>
        <dbReference type="Proteomes" id="UP000658320"/>
    </source>
</evidence>
<name>A0A918FK12_9ACTN</name>
<feature type="region of interest" description="Disordered" evidence="1">
    <location>
        <begin position="130"/>
        <end position="181"/>
    </location>
</feature>
<protein>
    <recommendedName>
        <fullName evidence="2">CHAD domain-containing protein</fullName>
    </recommendedName>
</protein>
<dbReference type="InterPro" id="IPR038186">
    <property type="entry name" value="CHAD_dom_sf"/>
</dbReference>
<gene>
    <name evidence="3" type="ORF">GCM10010251_71460</name>
</gene>
<keyword evidence="4" id="KW-1185">Reference proteome</keyword>
<feature type="compositionally biased region" description="Gly residues" evidence="1">
    <location>
        <begin position="305"/>
        <end position="319"/>
    </location>
</feature>
<feature type="compositionally biased region" description="Low complexity" evidence="1">
    <location>
        <begin position="343"/>
        <end position="396"/>
    </location>
</feature>
<feature type="compositionally biased region" description="Low complexity" evidence="1">
    <location>
        <begin position="143"/>
        <end position="181"/>
    </location>
</feature>
<feature type="region of interest" description="Disordered" evidence="1">
    <location>
        <begin position="193"/>
        <end position="401"/>
    </location>
</feature>
<feature type="compositionally biased region" description="Low complexity" evidence="1">
    <location>
        <begin position="209"/>
        <end position="230"/>
    </location>
</feature>
<evidence type="ECO:0000259" key="2">
    <source>
        <dbReference type="PROSITE" id="PS51708"/>
    </source>
</evidence>
<comment type="caution">
    <text evidence="3">The sequence shown here is derived from an EMBL/GenBank/DDBJ whole genome shotgun (WGS) entry which is preliminary data.</text>
</comment>
<organism evidence="3 4">
    <name type="scientific">Streptomyces aurantiogriseus</name>
    <dbReference type="NCBI Taxonomy" id="66870"/>
    <lineage>
        <taxon>Bacteria</taxon>
        <taxon>Bacillati</taxon>
        <taxon>Actinomycetota</taxon>
        <taxon>Actinomycetes</taxon>
        <taxon>Kitasatosporales</taxon>
        <taxon>Streptomycetaceae</taxon>
        <taxon>Streptomyces</taxon>
    </lineage>
</organism>
<evidence type="ECO:0000256" key="1">
    <source>
        <dbReference type="SAM" id="MobiDB-lite"/>
    </source>
</evidence>